<dbReference type="InterPro" id="IPR021321">
    <property type="entry name" value="DUF2922"/>
</dbReference>
<dbReference type="RefSeq" id="WP_069681151.1">
    <property type="nucleotide sequence ID" value="NZ_CP017255.2"/>
</dbReference>
<reference evidence="2" key="1">
    <citation type="submission" date="2016-09" db="EMBL/GenBank/DDBJ databases">
        <title>Genomics of Clostridium taeniosporum, an organism which forms endospores with ribbon-like appendages.</title>
        <authorList>
            <person name="Walker J.R."/>
        </authorList>
    </citation>
    <scope>NUCLEOTIDE SEQUENCE [LARGE SCALE GENOMIC DNA]</scope>
    <source>
        <strain evidence="2">1/k</strain>
        <plasmid evidence="2">Plasmid pct2</plasmid>
    </source>
</reference>
<name>A0A1D7XNW2_9CLOT</name>
<sequence>MEYILSLTFFNEIGSKSSLNITGVRPDLKDSDVTNLMNLIIEKEFLLTGKGKLVKIDSAKLTQREIKKFHVAA</sequence>
<protein>
    <submittedName>
        <fullName evidence="1">DUF2922 domain-containing protein</fullName>
    </submittedName>
</protein>
<dbReference type="Pfam" id="PF11148">
    <property type="entry name" value="DUF2922"/>
    <property type="match status" value="1"/>
</dbReference>
<accession>A0A1D7XNW2</accession>
<dbReference type="EMBL" id="CP017255">
    <property type="protein sequence ID" value="AOR25032.1"/>
    <property type="molecule type" value="Genomic_DNA"/>
</dbReference>
<gene>
    <name evidence="1" type="ORF">BGI42_14900</name>
</gene>
<geneLocation type="plasmid" evidence="2">
    <name>pct2</name>
</geneLocation>
<dbReference type="Proteomes" id="UP000094652">
    <property type="component" value="Plasmid pCt2"/>
</dbReference>
<evidence type="ECO:0000313" key="2">
    <source>
        <dbReference type="Proteomes" id="UP000094652"/>
    </source>
</evidence>
<keyword evidence="1" id="KW-0614">Plasmid</keyword>
<proteinExistence type="predicted"/>
<dbReference type="AlphaFoldDB" id="A0A1D7XNW2"/>
<evidence type="ECO:0000313" key="1">
    <source>
        <dbReference type="EMBL" id="AOR25032.1"/>
    </source>
</evidence>
<organism evidence="1 2">
    <name type="scientific">Clostridium taeniosporum</name>
    <dbReference type="NCBI Taxonomy" id="394958"/>
    <lineage>
        <taxon>Bacteria</taxon>
        <taxon>Bacillati</taxon>
        <taxon>Bacillota</taxon>
        <taxon>Clostridia</taxon>
        <taxon>Eubacteriales</taxon>
        <taxon>Clostridiaceae</taxon>
        <taxon>Clostridium</taxon>
    </lineage>
</organism>
<keyword evidence="2" id="KW-1185">Reference proteome</keyword>
<dbReference type="KEGG" id="ctae:BGI42_14900"/>
<dbReference type="OrthoDB" id="9795264at2"/>